<dbReference type="Proteomes" id="UP000279833">
    <property type="component" value="Unassembled WGS sequence"/>
</dbReference>
<dbReference type="AlphaFoldDB" id="A0A183L0Q6"/>
<evidence type="ECO:0000256" key="1">
    <source>
        <dbReference type="SAM" id="MobiDB-lite"/>
    </source>
</evidence>
<evidence type="ECO:0000313" key="2">
    <source>
        <dbReference type="EMBL" id="VDP73736.1"/>
    </source>
</evidence>
<dbReference type="WBParaSite" id="SCUD_0002090801-mRNA-1">
    <property type="protein sequence ID" value="SCUD_0002090801-mRNA-1"/>
    <property type="gene ID" value="SCUD_0002090801"/>
</dbReference>
<feature type="compositionally biased region" description="Basic and acidic residues" evidence="1">
    <location>
        <begin position="75"/>
        <end position="92"/>
    </location>
</feature>
<evidence type="ECO:0000313" key="4">
    <source>
        <dbReference type="WBParaSite" id="SCUD_0002090801-mRNA-1"/>
    </source>
</evidence>
<reference evidence="2 3" key="2">
    <citation type="submission" date="2018-11" db="EMBL/GenBank/DDBJ databases">
        <authorList>
            <consortium name="Pathogen Informatics"/>
        </authorList>
    </citation>
    <scope>NUCLEOTIDE SEQUENCE [LARGE SCALE GENOMIC DNA]</scope>
    <source>
        <strain evidence="2">Dakar</strain>
        <strain evidence="3">Dakar, Senegal</strain>
    </source>
</reference>
<feature type="region of interest" description="Disordered" evidence="1">
    <location>
        <begin position="33"/>
        <end position="92"/>
    </location>
</feature>
<sequence>MRRKLGEQRDPSSGRFNCFLTVVYAKQFGFVGQQQPTVGENKSDSGGGRSQEVDRKYIEESTQQGKPLHGILKAKGGEGDQRTHFAEKWRQT</sequence>
<reference evidence="4" key="1">
    <citation type="submission" date="2016-06" db="UniProtKB">
        <authorList>
            <consortium name="WormBaseParasite"/>
        </authorList>
    </citation>
    <scope>IDENTIFICATION</scope>
</reference>
<protein>
    <submittedName>
        <fullName evidence="2 4">Uncharacterized protein</fullName>
    </submittedName>
</protein>
<keyword evidence="3" id="KW-1185">Reference proteome</keyword>
<accession>A0A183L0Q6</accession>
<organism evidence="4">
    <name type="scientific">Schistosoma curassoni</name>
    <dbReference type="NCBI Taxonomy" id="6186"/>
    <lineage>
        <taxon>Eukaryota</taxon>
        <taxon>Metazoa</taxon>
        <taxon>Spiralia</taxon>
        <taxon>Lophotrochozoa</taxon>
        <taxon>Platyhelminthes</taxon>
        <taxon>Trematoda</taxon>
        <taxon>Digenea</taxon>
        <taxon>Strigeidida</taxon>
        <taxon>Schistosomatoidea</taxon>
        <taxon>Schistosomatidae</taxon>
        <taxon>Schistosoma</taxon>
    </lineage>
</organism>
<evidence type="ECO:0000313" key="3">
    <source>
        <dbReference type="Proteomes" id="UP000279833"/>
    </source>
</evidence>
<dbReference type="EMBL" id="UZAK01045293">
    <property type="protein sequence ID" value="VDP73736.1"/>
    <property type="molecule type" value="Genomic_DNA"/>
</dbReference>
<name>A0A183L0Q6_9TREM</name>
<gene>
    <name evidence="2" type="ORF">SCUD_LOCUS20905</name>
</gene>
<proteinExistence type="predicted"/>